<dbReference type="AlphaFoldDB" id="A0A544QXL2"/>
<dbReference type="InterPro" id="IPR031000">
    <property type="entry name" value="D_pro_red_PrdD"/>
</dbReference>
<evidence type="ECO:0000313" key="2">
    <source>
        <dbReference type="Proteomes" id="UP000317863"/>
    </source>
</evidence>
<accession>A0A544QXL2</accession>
<gene>
    <name evidence="1" type="primary">prdD</name>
    <name evidence="1" type="ORF">EXD82_01730</name>
</gene>
<protein>
    <submittedName>
        <fullName evidence="1">Proline reductase cluster protein PrdD</fullName>
    </submittedName>
</protein>
<proteinExistence type="predicted"/>
<name>A0A544QXL2_9FIRM</name>
<dbReference type="RefSeq" id="WP_142535196.1">
    <property type="nucleotide sequence ID" value="NZ_SGJB01000002.1"/>
</dbReference>
<dbReference type="NCBIfam" id="TIGR04482">
    <property type="entry name" value="D_pro_red_PrdD"/>
    <property type="match status" value="1"/>
</dbReference>
<evidence type="ECO:0000313" key="1">
    <source>
        <dbReference type="EMBL" id="TQQ85492.1"/>
    </source>
</evidence>
<reference evidence="1 2" key="1">
    <citation type="submission" date="2019-02" db="EMBL/GenBank/DDBJ databases">
        <title>Peptostreptococcaceae bacterium ZHW00191 nov., a new bacterium isolated from the human gut.</title>
        <authorList>
            <person name="Zhou H.-W."/>
            <person name="Chen X.-J."/>
        </authorList>
    </citation>
    <scope>NUCLEOTIDE SEQUENCE [LARGE SCALE GENOMIC DNA]</scope>
    <source>
        <strain evidence="1 2">ZHW00191</strain>
    </source>
</reference>
<dbReference type="OrthoDB" id="3651437at2"/>
<sequence>MEEKIMRRLAIKAFHINDVEIGSNVIIRGNKLILKGDRIKELIDADDLITDIKLEIIEPKAKNPDAYDREINTIMDIIPISTKVLGKMGEGLTHTLTGVYVMLTGADEDGRQMHEFGSSEGRLAEQMILGKCGTPSENDYIIHMDVTLKGGLPFDRHLPNAAFKACDDFIQDIRQILKREDGRHASESHEFFDRVRPGAKKVVILKQIAGQGAMYDNQLFSDEPSGFEGGTSIIDMCNVPMIISPNEYRDGALRALV</sequence>
<dbReference type="EMBL" id="SGJB01000002">
    <property type="protein sequence ID" value="TQQ85492.1"/>
    <property type="molecule type" value="Genomic_DNA"/>
</dbReference>
<dbReference type="Proteomes" id="UP000317863">
    <property type="component" value="Unassembled WGS sequence"/>
</dbReference>
<comment type="caution">
    <text evidence="1">The sequence shown here is derived from an EMBL/GenBank/DDBJ whole genome shotgun (WGS) entry which is preliminary data.</text>
</comment>
<organism evidence="1 2">
    <name type="scientific">Peptacetobacter hominis</name>
    <dbReference type="NCBI Taxonomy" id="2743610"/>
    <lineage>
        <taxon>Bacteria</taxon>
        <taxon>Bacillati</taxon>
        <taxon>Bacillota</taxon>
        <taxon>Clostridia</taxon>
        <taxon>Peptostreptococcales</taxon>
        <taxon>Peptostreptococcaceae</taxon>
        <taxon>Peptacetobacter</taxon>
    </lineage>
</organism>
<keyword evidence="2" id="KW-1185">Reference proteome</keyword>